<organism evidence="1 2">
    <name type="scientific">Acetobacter orientalis</name>
    <dbReference type="NCBI Taxonomy" id="146474"/>
    <lineage>
        <taxon>Bacteria</taxon>
        <taxon>Pseudomonadati</taxon>
        <taxon>Pseudomonadota</taxon>
        <taxon>Alphaproteobacteria</taxon>
        <taxon>Acetobacterales</taxon>
        <taxon>Acetobacteraceae</taxon>
        <taxon>Acetobacter</taxon>
    </lineage>
</organism>
<dbReference type="Proteomes" id="UP000194639">
    <property type="component" value="Unassembled WGS sequence"/>
</dbReference>
<evidence type="ECO:0000313" key="2">
    <source>
        <dbReference type="Proteomes" id="UP000194639"/>
    </source>
</evidence>
<accession>A0A251ZXZ2</accession>
<reference evidence="1 2" key="1">
    <citation type="submission" date="2014-06" db="EMBL/GenBank/DDBJ databases">
        <authorList>
            <person name="Ju J."/>
            <person name="Zhang J."/>
        </authorList>
    </citation>
    <scope>NUCLEOTIDE SEQUENCE [LARGE SCALE GENOMIC DNA]</scope>
    <source>
        <strain evidence="1">DmW_045</strain>
    </source>
</reference>
<dbReference type="RefSeq" id="WP_086553255.1">
    <property type="nucleotide sequence ID" value="NZ_JOMO01000080.1"/>
</dbReference>
<dbReference type="EMBL" id="JOMO01000080">
    <property type="protein sequence ID" value="OUI79539.1"/>
    <property type="molecule type" value="Genomic_DNA"/>
</dbReference>
<comment type="caution">
    <text evidence="1">The sequence shown here is derived from an EMBL/GenBank/DDBJ whole genome shotgun (WGS) entry which is preliminary data.</text>
</comment>
<protein>
    <submittedName>
        <fullName evidence="1">Uncharacterized protein</fullName>
    </submittedName>
</protein>
<dbReference type="AlphaFoldDB" id="A0A251ZXZ2"/>
<evidence type="ECO:0000313" key="1">
    <source>
        <dbReference type="EMBL" id="OUI79539.1"/>
    </source>
</evidence>
<proteinExistence type="predicted"/>
<name>A0A251ZXZ2_9PROT</name>
<gene>
    <name evidence="1" type="ORF">HK12_13980</name>
</gene>
<sequence length="126" mass="13970">MANTQFLQGVSSVYINDIMMQTNEDVQVSVSNVLYDFAESNNGPLANVLKWNKEAGTVRMTILHYTGLDYTGLFTDNDLFNVVINMRSGDSYVASNCILAEIPNHSALNGTSEISFKTMDIKFDQA</sequence>